<evidence type="ECO:0000259" key="1">
    <source>
        <dbReference type="Pfam" id="PF12146"/>
    </source>
</evidence>
<dbReference type="Proteomes" id="UP000034690">
    <property type="component" value="Unassembled WGS sequence"/>
</dbReference>
<dbReference type="SUPFAM" id="SSF53474">
    <property type="entry name" value="alpha/beta-Hydrolases"/>
    <property type="match status" value="1"/>
</dbReference>
<dbReference type="PATRIC" id="fig|1618551.3.peg.827"/>
<protein>
    <submittedName>
        <fullName evidence="2">Alpha/beta hydrolase fold protein</fullName>
    </submittedName>
</protein>
<sequence length="132" mass="14446">MRRQVVKFSTNDNFILEGDFTKIEDSVKGVILAHGMTVNRDDEGIFVRAESKLNELGFSTLKFDFRGHGKSQGDSLTDFTISGELRDLEAAVNFMKDTNILELNIAGASFGGSVSALYAGTQRNISKMCLSA</sequence>
<proteinExistence type="predicted"/>
<evidence type="ECO:0000313" key="2">
    <source>
        <dbReference type="EMBL" id="KKR13392.1"/>
    </source>
</evidence>
<dbReference type="EMBL" id="LBWQ01000018">
    <property type="protein sequence ID" value="KKR13392.1"/>
    <property type="molecule type" value="Genomic_DNA"/>
</dbReference>
<keyword evidence="2" id="KW-0378">Hydrolase</keyword>
<dbReference type="Gene3D" id="3.40.50.1820">
    <property type="entry name" value="alpha/beta hydrolase"/>
    <property type="match status" value="1"/>
</dbReference>
<dbReference type="Pfam" id="PF12146">
    <property type="entry name" value="Hydrolase_4"/>
    <property type="match status" value="1"/>
</dbReference>
<comment type="caution">
    <text evidence="2">The sequence shown here is derived from an EMBL/GenBank/DDBJ whole genome shotgun (WGS) entry which is preliminary data.</text>
</comment>
<dbReference type="InterPro" id="IPR022742">
    <property type="entry name" value="Hydrolase_4"/>
</dbReference>
<reference evidence="2 3" key="1">
    <citation type="journal article" date="2015" name="Nature">
        <title>rRNA introns, odd ribosomes, and small enigmatic genomes across a large radiation of phyla.</title>
        <authorList>
            <person name="Brown C.T."/>
            <person name="Hug L.A."/>
            <person name="Thomas B.C."/>
            <person name="Sharon I."/>
            <person name="Castelle C.J."/>
            <person name="Singh A."/>
            <person name="Wilkins M.J."/>
            <person name="Williams K.H."/>
            <person name="Banfield J.F."/>
        </authorList>
    </citation>
    <scope>NUCLEOTIDE SEQUENCE [LARGE SCALE GENOMIC DNA]</scope>
</reference>
<organism evidence="2 3">
    <name type="scientific">Candidatus Woesebacteria bacterium GW2011_GWA1_39_21b</name>
    <dbReference type="NCBI Taxonomy" id="1618551"/>
    <lineage>
        <taxon>Bacteria</taxon>
        <taxon>Candidatus Woeseibacteriota</taxon>
    </lineage>
</organism>
<feature type="domain" description="Serine aminopeptidase S33" evidence="1">
    <location>
        <begin position="30"/>
        <end position="132"/>
    </location>
</feature>
<dbReference type="GO" id="GO:0016787">
    <property type="term" value="F:hydrolase activity"/>
    <property type="evidence" value="ECO:0007669"/>
    <property type="project" value="UniProtKB-KW"/>
</dbReference>
<dbReference type="InterPro" id="IPR029058">
    <property type="entry name" value="AB_hydrolase_fold"/>
</dbReference>
<accession>A0A0G0RIA3</accession>
<gene>
    <name evidence="2" type="ORF">UT40_C0018G0037</name>
</gene>
<name>A0A0G0RIA3_9BACT</name>
<dbReference type="AlphaFoldDB" id="A0A0G0RIA3"/>
<evidence type="ECO:0000313" key="3">
    <source>
        <dbReference type="Proteomes" id="UP000034690"/>
    </source>
</evidence>